<organism evidence="2 5">
    <name type="scientific">Capnocytophaga canis</name>
    <dbReference type="NCBI Taxonomy" id="1848903"/>
    <lineage>
        <taxon>Bacteria</taxon>
        <taxon>Pseudomonadati</taxon>
        <taxon>Bacteroidota</taxon>
        <taxon>Flavobacteriia</taxon>
        <taxon>Flavobacteriales</taxon>
        <taxon>Flavobacteriaceae</taxon>
        <taxon>Capnocytophaga</taxon>
    </lineage>
</organism>
<dbReference type="Proteomes" id="UP000045051">
    <property type="component" value="Unassembled WGS sequence"/>
</dbReference>
<proteinExistence type="predicted"/>
<dbReference type="EMBL" id="CDOI01000167">
    <property type="protein sequence ID" value="CEN48090.1"/>
    <property type="molecule type" value="Genomic_DNA"/>
</dbReference>
<reference evidence="4 5" key="1">
    <citation type="submission" date="2015-01" db="EMBL/GenBank/DDBJ databases">
        <authorList>
            <person name="MANFREDI Pablo"/>
        </authorList>
    </citation>
    <scope>NUCLEOTIDE SEQUENCE [LARGE SCALE GENOMIC DNA]</scope>
    <source>
        <strain evidence="2 5">CcD38</strain>
        <strain evidence="3 4">CcD93</strain>
    </source>
</reference>
<gene>
    <name evidence="2" type="ORF">CCAND38_540019</name>
    <name evidence="3" type="ORF">CCAND93_590038</name>
</gene>
<dbReference type="EMBL" id="CDOL01000249">
    <property type="protein sequence ID" value="CEN53828.1"/>
    <property type="molecule type" value="Genomic_DNA"/>
</dbReference>
<dbReference type="Proteomes" id="UP000038200">
    <property type="component" value="Unassembled WGS sequence"/>
</dbReference>
<keyword evidence="1" id="KW-0812">Transmembrane</keyword>
<keyword evidence="5" id="KW-1185">Reference proteome</keyword>
<feature type="transmembrane region" description="Helical" evidence="1">
    <location>
        <begin position="20"/>
        <end position="41"/>
    </location>
</feature>
<sequence>MYKSGILWLDHQGFSYCNRSIILGVGISPDFFIFTLIYFTFVKINIFKHIYFYNSTPFKHTNPKKTLFRKVITFRE</sequence>
<protein>
    <submittedName>
        <fullName evidence="2">Uncharacterized protein</fullName>
    </submittedName>
</protein>
<evidence type="ECO:0000256" key="1">
    <source>
        <dbReference type="SAM" id="Phobius"/>
    </source>
</evidence>
<accession>A0A0B7I8P5</accession>
<evidence type="ECO:0000313" key="5">
    <source>
        <dbReference type="Proteomes" id="UP000045051"/>
    </source>
</evidence>
<keyword evidence="1" id="KW-0472">Membrane</keyword>
<name>A0A0B7I8P5_9FLAO</name>
<evidence type="ECO:0000313" key="2">
    <source>
        <dbReference type="EMBL" id="CEN48090.1"/>
    </source>
</evidence>
<evidence type="ECO:0000313" key="4">
    <source>
        <dbReference type="Proteomes" id="UP000038200"/>
    </source>
</evidence>
<dbReference type="AlphaFoldDB" id="A0A0B7I8P5"/>
<keyword evidence="1" id="KW-1133">Transmembrane helix</keyword>
<evidence type="ECO:0000313" key="3">
    <source>
        <dbReference type="EMBL" id="CEN53828.1"/>
    </source>
</evidence>